<dbReference type="PANTHER" id="PTHR16166:SF93">
    <property type="entry name" value="INTERMEMBRANE LIPID TRANSFER PROTEIN VPS13"/>
    <property type="match status" value="1"/>
</dbReference>
<comment type="caution">
    <text evidence="6">The sequence shown here is derived from an EMBL/GenBank/DDBJ whole genome shotgun (WGS) entry which is preliminary data.</text>
</comment>
<keyword evidence="7" id="KW-1185">Reference proteome</keyword>
<feature type="compositionally biased region" description="Basic residues" evidence="3">
    <location>
        <begin position="1649"/>
        <end position="1661"/>
    </location>
</feature>
<keyword evidence="2" id="KW-0813">Transport</keyword>
<proteinExistence type="inferred from homology"/>
<dbReference type="InterPro" id="IPR026854">
    <property type="entry name" value="VPS13_N"/>
</dbReference>
<feature type="domain" description="Chorein N-terminal" evidence="4">
    <location>
        <begin position="9"/>
        <end position="800"/>
    </location>
</feature>
<organism evidence="6 7">
    <name type="scientific">Bugula neritina</name>
    <name type="common">Brown bryozoan</name>
    <name type="synonym">Sertularia neritina</name>
    <dbReference type="NCBI Taxonomy" id="10212"/>
    <lineage>
        <taxon>Eukaryota</taxon>
        <taxon>Metazoa</taxon>
        <taxon>Spiralia</taxon>
        <taxon>Lophotrochozoa</taxon>
        <taxon>Bryozoa</taxon>
        <taxon>Gymnolaemata</taxon>
        <taxon>Cheilostomatida</taxon>
        <taxon>Flustrina</taxon>
        <taxon>Buguloidea</taxon>
        <taxon>Bugulidae</taxon>
        <taxon>Bugula</taxon>
    </lineage>
</organism>
<evidence type="ECO:0000256" key="3">
    <source>
        <dbReference type="SAM" id="MobiDB-lite"/>
    </source>
</evidence>
<reference evidence="6" key="1">
    <citation type="submission" date="2020-06" db="EMBL/GenBank/DDBJ databases">
        <title>Draft genome of Bugula neritina, a colonial animal packing powerful symbionts and potential medicines.</title>
        <authorList>
            <person name="Rayko M."/>
        </authorList>
    </citation>
    <scope>NUCLEOTIDE SEQUENCE [LARGE SCALE GENOMIC DNA]</scope>
    <source>
        <strain evidence="6">Kwan_BN1</strain>
    </source>
</reference>
<dbReference type="PANTHER" id="PTHR16166">
    <property type="entry name" value="VACUOLAR PROTEIN SORTING-ASSOCIATED PROTEIN VPS13"/>
    <property type="match status" value="1"/>
</dbReference>
<dbReference type="InterPro" id="IPR056747">
    <property type="entry name" value="VPS13-like_M"/>
</dbReference>
<dbReference type="EMBL" id="VXIV02003330">
    <property type="protein sequence ID" value="KAF6018166.1"/>
    <property type="molecule type" value="Genomic_DNA"/>
</dbReference>
<comment type="similarity">
    <text evidence="1">Belongs to the VPS13 family.</text>
</comment>
<feature type="domain" description="VPS13-like middle region" evidence="5">
    <location>
        <begin position="1320"/>
        <end position="1989"/>
    </location>
</feature>
<feature type="region of interest" description="Disordered" evidence="3">
    <location>
        <begin position="1641"/>
        <end position="1661"/>
    </location>
</feature>
<feature type="compositionally biased region" description="Basic and acidic residues" evidence="3">
    <location>
        <begin position="1166"/>
        <end position="1175"/>
    </location>
</feature>
<dbReference type="InterPro" id="IPR026847">
    <property type="entry name" value="VPS13"/>
</dbReference>
<dbReference type="Pfam" id="PF25033">
    <property type="entry name" value="VPS13_M"/>
    <property type="match status" value="1"/>
</dbReference>
<dbReference type="OrthoDB" id="428159at2759"/>
<dbReference type="GO" id="GO:0006623">
    <property type="term" value="P:protein targeting to vacuole"/>
    <property type="evidence" value="ECO:0007669"/>
    <property type="project" value="TreeGrafter"/>
</dbReference>
<gene>
    <name evidence="6" type="ORF">EB796_023531</name>
</gene>
<dbReference type="Proteomes" id="UP000593567">
    <property type="component" value="Unassembled WGS sequence"/>
</dbReference>
<evidence type="ECO:0000259" key="5">
    <source>
        <dbReference type="Pfam" id="PF25033"/>
    </source>
</evidence>
<accession>A0A7J7IXB7</accession>
<dbReference type="Pfam" id="PF12624">
    <property type="entry name" value="VPS13_N"/>
    <property type="match status" value="1"/>
</dbReference>
<evidence type="ECO:0000256" key="1">
    <source>
        <dbReference type="ARBA" id="ARBA00006545"/>
    </source>
</evidence>
<dbReference type="GO" id="GO:0045053">
    <property type="term" value="P:protein retention in Golgi apparatus"/>
    <property type="evidence" value="ECO:0007669"/>
    <property type="project" value="TreeGrafter"/>
</dbReference>
<sequence length="2095" mass="234935">MLGFSLGQSIVSWLLRKYLGRYIADIDSRVKDFNYGLTGGQLLMKNLDLKAEALVGLDLPIEVKAGHVGYLELKLPGITSIYTESIEVKIDKVVLLASPVCDRKYDAEKDEALELARKRETLDKLEQLLLEQAGGDEGDEDPINDPGFLETIKITVLQNIHVEISNIHIRYEDDVTNPRSPFAFGITLQELSLRPSDRQQDDSSPLSCVNKLLKLKELCIYWNCLLMPKQLLKDKIGDGSKDWKYELYRSIESMDLLGAKLDYLVEPVNGSADLAINIKERSSQPLVSCKGHFDHIVVTFKRHMFLTAIVLKDSFALMRVNEKYRKYHPGVPLRSHCREWWLYAYTSIKQEVIKPKKEFWVRIWQYRTMYKKYRDLYTEKLLSPNAANSQALDELELLLNIESIVMARKEAEKIYLEKEPDMAVEKPANEGIFTRLSNWWYGDSDSQDIVVHAKRSSNSKDDFLTSLSDSDKRDLYKAFNYSKEDSLETTVSSTYVKYAVDFSLEGIQLDLQIDDQYSRSLHVATLFVSNITGHLAMRTQGKKFTINVQHLEVYNSAVPHNRITVARIDHPQSVNPEATDLDRLLTVAVEQYPLDIEADVSIKIRTLPIRLVYNHTVACAVMAFFHLREKSLDIGTRLKNLSPEFSTAGLQYAIDRHKRIYVEADLHSPYLVVPADGVSFSSVRACSKLVIDLGVLRVRTQLRPKSAKLMEGQSLKEQEEVIYDKYMLNIEHVKVLFASKVEWADKRHQKDSNIHIMPSLNLSTTVSLSAEPNFSRLPKFKIDSEIESLRLKVSDSLVETMLKDAYKFPHPSAKEFFVTHSLSSPALPVAGYSSGLVAAGIVGVSAAENLMKSELTQGGGSLFDEVDFTKIARLEEKNIFVSEADLMNLWFLLSKEKKKQQDSTDSGSLGSVTNQKDGLNAVVDLLLQPNALTLHNYANGELNAEEDEEFVDALDEDPDKRLLLPGLRGYSGTGFHTLVFTNFSIGEVSLKLLSGFQEYLTIAVNDVTGQACRTTCCTSVQVQLRSFTILDNLHLDVNRQNLYIAKSPEAESMATFEGQFIDDVQAIDFSDVSKSMVFTMNSIQLCIQDQSTSQILNRAQKISKLLTVLQKSERPQEPPLEPPIIASRATSLQSVPATVADRDVFYDAQSKFDTTSLLSKRSMSRRSIDCQESRTRPSQQTRRIRRKASRRKVEVVNLHVKCLLQGVSLELQREFNIIAQLDVKGVSGEYKQMNAQWSVSAKLEALSLVDPLAPIYKQVAVVEKGLKEVMTLTFTSFNQSVQANESCDQINFLGEFSSRETVERVHETSRSKISTTAISAHQKGTRMIIFMKAKAPLIVMPENDQSETALLLRLGDLHVTNQFVTEQVPSQNITTEQIFDEMTLNLKNIAIEGITYVNEHTYIKRRDLLTPINTNILVRRALPPVAKSVKDFHIEANINSFTVEVSQLDMQMFGRVIYENVMVSDQKSASYAASNAHVTDVGSTISSAISSTTSSSSSSTKALTIHLCLGGANLHLKHEQPSPNLLEAPSESLALLNVSKLNIDFSKGKKDSSIDCNVALSGFTVLDQVPTDQDNGFSTNNVIELEEGDKEVLLVKYNLKSSGDSSVCCSVQGMRFNVNMPFVKSVMTFLKDSFTTWKSAAPAPSLRQPSRHRHRAARRPNRLNTAGVNRQLSVSAKKLSPARPGQITSEHVDSHVTKMSLTLTFGKQSLFLASADGSLKALVAELDIRGSADMISNGSIHASLYLNNLSVFSTSLRSEESHLRHECLKPCSVNIAYESLTPMSRLKLDIPPKVEVTIKLTKMDVKLSTNLIYHTYTALELLQGTDTTDDTAAVNLQTNEVDLNVMKDIDRDDWLRQYDQADEFQQVEMNPTQAAVECLTVEEFDLDIEFSVAIGDEFVPILRTKSDLSGSMKDWSTRIRAECYFSLESVYYNEVIDVWEPLVEPMFDSKTGKYRRWEILARITSAPSHPIARTDPSEILLDCQELDTFIHHQMSSVKEHQRANLVVPQRAREYNTAVDIDEISGSDVSDVSGVRSAGVVAVTATYHKRSGTVNIPSPIKEEEIVEEVITPTQSLLQSTGPPPAVPTILFTQASR</sequence>
<evidence type="ECO:0000256" key="2">
    <source>
        <dbReference type="ARBA" id="ARBA00022448"/>
    </source>
</evidence>
<evidence type="ECO:0000313" key="7">
    <source>
        <dbReference type="Proteomes" id="UP000593567"/>
    </source>
</evidence>
<evidence type="ECO:0000259" key="4">
    <source>
        <dbReference type="Pfam" id="PF12624"/>
    </source>
</evidence>
<name>A0A7J7IXB7_BUGNE</name>
<protein>
    <submittedName>
        <fullName evidence="6">VPS13A</fullName>
    </submittedName>
</protein>
<feature type="region of interest" description="Disordered" evidence="3">
    <location>
        <begin position="1163"/>
        <end position="1186"/>
    </location>
</feature>
<evidence type="ECO:0000313" key="6">
    <source>
        <dbReference type="EMBL" id="KAF6018166.1"/>
    </source>
</evidence>